<evidence type="ECO:0000313" key="2">
    <source>
        <dbReference type="EMBL" id="GAI87445.1"/>
    </source>
</evidence>
<protein>
    <submittedName>
        <fullName evidence="2">Uncharacterized protein</fullName>
    </submittedName>
</protein>
<gene>
    <name evidence="1" type="ORF">S12H4_15480</name>
    <name evidence="2" type="ORF">S12H4_15481</name>
</gene>
<sequence>MIDVDTRLSLYQKLAKLEKAEQIAARAEVAGVECRVGLFTRGERVIVLALGLLLSQFKPVLALELGQALEPASVLWQPGPHAS</sequence>
<accession>X1TIP3</accession>
<evidence type="ECO:0000313" key="1">
    <source>
        <dbReference type="EMBL" id="GAI87443.1"/>
    </source>
</evidence>
<comment type="caution">
    <text evidence="2">The sequence shown here is derived from an EMBL/GenBank/DDBJ whole genome shotgun (WGS) entry which is preliminary data.</text>
</comment>
<name>X1TIP3_9ZZZZ</name>
<proteinExistence type="predicted"/>
<dbReference type="EMBL" id="BARW01007438">
    <property type="protein sequence ID" value="GAI87445.1"/>
    <property type="molecule type" value="Genomic_DNA"/>
</dbReference>
<reference evidence="2" key="1">
    <citation type="journal article" date="2014" name="Front. Microbiol.">
        <title>High frequency of phylogenetically diverse reductive dehalogenase-homologous genes in deep subseafloor sedimentary metagenomes.</title>
        <authorList>
            <person name="Kawai M."/>
            <person name="Futagami T."/>
            <person name="Toyoda A."/>
            <person name="Takaki Y."/>
            <person name="Nishi S."/>
            <person name="Hori S."/>
            <person name="Arai W."/>
            <person name="Tsubouchi T."/>
            <person name="Morono Y."/>
            <person name="Uchiyama I."/>
            <person name="Ito T."/>
            <person name="Fujiyama A."/>
            <person name="Inagaki F."/>
            <person name="Takami H."/>
        </authorList>
    </citation>
    <scope>NUCLEOTIDE SEQUENCE</scope>
    <source>
        <strain evidence="2">Expedition CK06-06</strain>
    </source>
</reference>
<dbReference type="EMBL" id="BARW01007438">
    <property type="protein sequence ID" value="GAI87443.1"/>
    <property type="molecule type" value="Genomic_DNA"/>
</dbReference>
<organism evidence="2">
    <name type="scientific">marine sediment metagenome</name>
    <dbReference type="NCBI Taxonomy" id="412755"/>
    <lineage>
        <taxon>unclassified sequences</taxon>
        <taxon>metagenomes</taxon>
        <taxon>ecological metagenomes</taxon>
    </lineage>
</organism>
<dbReference type="AlphaFoldDB" id="X1TIP3"/>